<evidence type="ECO:0000259" key="14">
    <source>
        <dbReference type="PROSITE" id="PS50103"/>
    </source>
</evidence>
<evidence type="ECO:0000256" key="3">
    <source>
        <dbReference type="ARBA" id="ARBA00022723"/>
    </source>
</evidence>
<evidence type="ECO:0000256" key="11">
    <source>
        <dbReference type="SAM" id="MobiDB-lite"/>
    </source>
</evidence>
<evidence type="ECO:0000256" key="8">
    <source>
        <dbReference type="ARBA" id="ARBA00023242"/>
    </source>
</evidence>
<evidence type="ECO:0000256" key="6">
    <source>
        <dbReference type="ARBA" id="ARBA00022884"/>
    </source>
</evidence>
<dbReference type="Pfam" id="PF03398">
    <property type="entry name" value="Ist1"/>
    <property type="match status" value="1"/>
</dbReference>
<dbReference type="GO" id="GO:0005634">
    <property type="term" value="C:nucleus"/>
    <property type="evidence" value="ECO:0007669"/>
    <property type="project" value="UniProtKB-SubCell"/>
</dbReference>
<dbReference type="InterPro" id="IPR001841">
    <property type="entry name" value="Znf_RING"/>
</dbReference>
<dbReference type="FunFam" id="3.30.40.10:FF:000006">
    <property type="entry name" value="CCR4-NOT transcription complex subunit 4"/>
    <property type="match status" value="1"/>
</dbReference>
<feature type="compositionally biased region" description="Low complexity" evidence="11">
    <location>
        <begin position="1079"/>
        <end position="1097"/>
    </location>
</feature>
<dbReference type="Gene3D" id="1.20.1260.60">
    <property type="entry name" value="Vacuolar protein sorting-associated protein Ist1"/>
    <property type="match status" value="1"/>
</dbReference>
<keyword evidence="8" id="KW-0539">Nucleus</keyword>
<keyword evidence="5 10" id="KW-0862">Zinc</keyword>
<dbReference type="InterPro" id="IPR012677">
    <property type="entry name" value="Nucleotide-bd_a/b_plait_sf"/>
</dbReference>
<dbReference type="GO" id="GO:0003723">
    <property type="term" value="F:RNA binding"/>
    <property type="evidence" value="ECO:0007669"/>
    <property type="project" value="UniProtKB-UniRule"/>
</dbReference>
<evidence type="ECO:0000313" key="15">
    <source>
        <dbReference type="EMBL" id="ORE08791.1"/>
    </source>
</evidence>
<feature type="compositionally biased region" description="Low complexity" evidence="11">
    <location>
        <begin position="1159"/>
        <end position="1168"/>
    </location>
</feature>
<feature type="compositionally biased region" description="Polar residues" evidence="11">
    <location>
        <begin position="1123"/>
        <end position="1136"/>
    </location>
</feature>
<accession>A0A1X0RA36</accession>
<dbReference type="InterPro" id="IPR034261">
    <property type="entry name" value="CNOT4_RRM"/>
</dbReference>
<evidence type="ECO:0008006" key="16">
    <source>
        <dbReference type="Google" id="ProtNLM"/>
    </source>
</evidence>
<dbReference type="InterPro" id="IPR035979">
    <property type="entry name" value="RBD_domain_sf"/>
</dbReference>
<keyword evidence="7" id="KW-0175">Coiled coil</keyword>
<dbReference type="SMART" id="SM00360">
    <property type="entry name" value="RRM"/>
    <property type="match status" value="1"/>
</dbReference>
<keyword evidence="3 10" id="KW-0479">Metal-binding</keyword>
<feature type="compositionally biased region" description="Low complexity" evidence="11">
    <location>
        <begin position="795"/>
        <end position="807"/>
    </location>
</feature>
<dbReference type="CDD" id="cd16618">
    <property type="entry name" value="mRING-HC-C4C4_CNOT4"/>
    <property type="match status" value="1"/>
</dbReference>
<dbReference type="Pfam" id="PF14570">
    <property type="entry name" value="zf-RING_4"/>
    <property type="match status" value="1"/>
</dbReference>
<dbReference type="SUPFAM" id="SSF57850">
    <property type="entry name" value="RING/U-box"/>
    <property type="match status" value="1"/>
</dbReference>
<protein>
    <recommendedName>
        <fullName evidence="16">RING-type domain-containing protein</fullName>
    </recommendedName>
</protein>
<dbReference type="InterPro" id="IPR039780">
    <property type="entry name" value="Mot2"/>
</dbReference>
<dbReference type="PANTHER" id="PTHR12603:SF0">
    <property type="entry name" value="CCR4-NOT TRANSCRIPTION COMPLEX SUBUNIT 4"/>
    <property type="match status" value="1"/>
</dbReference>
<feature type="compositionally biased region" description="Basic and acidic residues" evidence="11">
    <location>
        <begin position="1185"/>
        <end position="1194"/>
    </location>
</feature>
<evidence type="ECO:0000256" key="2">
    <source>
        <dbReference type="ARBA" id="ARBA00005536"/>
    </source>
</evidence>
<dbReference type="GO" id="GO:0016567">
    <property type="term" value="P:protein ubiquitination"/>
    <property type="evidence" value="ECO:0007669"/>
    <property type="project" value="TreeGrafter"/>
</dbReference>
<keyword evidence="4 10" id="KW-0863">Zinc-finger</keyword>
<dbReference type="CDD" id="cd12438">
    <property type="entry name" value="RRM_CNOT4"/>
    <property type="match status" value="1"/>
</dbReference>
<evidence type="ECO:0000256" key="10">
    <source>
        <dbReference type="PROSITE-ProRule" id="PRU00723"/>
    </source>
</evidence>
<dbReference type="GO" id="GO:0030014">
    <property type="term" value="C:CCR4-NOT complex"/>
    <property type="evidence" value="ECO:0007669"/>
    <property type="project" value="InterPro"/>
</dbReference>
<dbReference type="Proteomes" id="UP000242414">
    <property type="component" value="Unassembled WGS sequence"/>
</dbReference>
<dbReference type="FunFam" id="1.20.1260.60:FF:000002">
    <property type="entry name" value="Vacuolar protein sorting-associated protein IST1"/>
    <property type="match status" value="1"/>
</dbReference>
<feature type="compositionally biased region" description="Polar residues" evidence="11">
    <location>
        <begin position="1098"/>
        <end position="1108"/>
    </location>
</feature>
<dbReference type="InterPro" id="IPR000504">
    <property type="entry name" value="RRM_dom"/>
</dbReference>
<dbReference type="VEuPathDB" id="FungiDB:BCV72DRAFT_202811"/>
<feature type="compositionally biased region" description="Basic and acidic residues" evidence="11">
    <location>
        <begin position="1066"/>
        <end position="1078"/>
    </location>
</feature>
<feature type="zinc finger region" description="C3H1-type" evidence="10">
    <location>
        <begin position="1010"/>
        <end position="1037"/>
    </location>
</feature>
<feature type="region of interest" description="Disordered" evidence="11">
    <location>
        <begin position="784"/>
        <end position="811"/>
    </location>
</feature>
<dbReference type="PROSITE" id="PS50089">
    <property type="entry name" value="ZF_RING_2"/>
    <property type="match status" value="1"/>
</dbReference>
<dbReference type="Gene3D" id="3.30.40.10">
    <property type="entry name" value="Zinc/RING finger domain, C3HC4 (zinc finger)"/>
    <property type="match status" value="1"/>
</dbReference>
<proteinExistence type="inferred from homology"/>
<dbReference type="OrthoDB" id="1923159at2759"/>
<organism evidence="15">
    <name type="scientific">Rhizopus microsporus var. microsporus</name>
    <dbReference type="NCBI Taxonomy" id="86635"/>
    <lineage>
        <taxon>Eukaryota</taxon>
        <taxon>Fungi</taxon>
        <taxon>Fungi incertae sedis</taxon>
        <taxon>Mucoromycota</taxon>
        <taxon>Mucoromycotina</taxon>
        <taxon>Mucoromycetes</taxon>
        <taxon>Mucorales</taxon>
        <taxon>Mucorineae</taxon>
        <taxon>Rhizopodaceae</taxon>
        <taxon>Rhizopus</taxon>
    </lineage>
</organism>
<dbReference type="SUPFAM" id="SSF54928">
    <property type="entry name" value="RNA-binding domain, RBD"/>
    <property type="match status" value="1"/>
</dbReference>
<dbReference type="SMART" id="SM00361">
    <property type="entry name" value="RRM_1"/>
    <property type="match status" value="1"/>
</dbReference>
<keyword evidence="6 9" id="KW-0694">RNA-binding</keyword>
<feature type="compositionally biased region" description="Basic residues" evidence="11">
    <location>
        <begin position="1174"/>
        <end position="1184"/>
    </location>
</feature>
<dbReference type="PROSITE" id="PS50103">
    <property type="entry name" value="ZF_C3H1"/>
    <property type="match status" value="1"/>
</dbReference>
<sequence>MFNPARLKVQLKLAINRLKMLQAKKTSLNQQLRREIGTLIEKGKIESARVRIEHVIRDDFVIEAMENLELYCDLLLARFGLLETYKTCEVSIEEAVHTVIWAAPRLSEVKELSLVRDQLASKFGKEFMIDAMENKNDKVNEKIIIKLQANAPDPYLVERYLEEIAKIYDIKWRSDLIDHYEEEADMDNILDDDNSDHGDGGGGQGELLAPLQEDLLDTQIDLPEIPTNSPIKKTVKPAESDPNDFDSLAKSLDDEVLTTPLISETDDVEMKETTEETVEVERTADYKATSIALIEKLLQFSSPRLDAKIVNVLFLEGMMDICMTHITRLDLTKELIDLSKCTLEDKLRHATHERDIKDIEALKRSYHAMELLSGTTANHLWVQNSKFYTIVNHLFNVFLPNSNGNFNHFFRIFQHLVRRYPCDMLEFVILRDNAAILFHYMLPYITESPVMDSILGLIFVRDINPETRGQRERCHTRLQELQFLEWIFQAMQMTESSQVENGDILFKSLNRDMIQMLVKRIHNSPPSKIRKQMIQIVKLLVKSGMLNTRASSTPVQGPLYFVSVKSQELLAEYLSEFSSLIAKDRGENCDTKQYPLTTSDIDLLEIVYQILYNINEKPQMLASIHVDFWNILVNSFFEKSIFCLILSINDEHTLKAVIEKPYTRGYILLMLNHLRLMADSQQSKFITRTVASHTGLREFLPTLRNDTLTQLQHIYTWKLDACPRPPAHIGPSPPIQVTHFSPYAGTIPLMSNMADSGQDGIDLGSDFAYSLGFSDSVEREEGFETPGYLSRRNSDQSLSSTQSESGQPIKPTAEFKLFVSDEEELECPLCMEELDIADRNFRPCPCGYKICRFCWHHIRENLNGRCPACRREYSEQIAEFEPISADEIQRIRREKKEKERQQKDMEVANRRHLANMRVVQKNLVYIIGLHPKLATEEIIRSNDYFGQFGKIAKIVINKRQIAPTSHANGATSMQPSAAVYVTYVRKEDAAKAIHAVDGSVMAGRILRASYGTTKYCTYYLRNMTCPNPNCLYLHEPGEDADTISKEELATGKHRMRDQMSYDNNNNDDHDHDDEDGHRSSQYSSPSISSSDFPPVSSTVKRATTSTTVAGDEERSALPATASWGKTSTPGTPTIKSSGLPDRTLTPDAFGPPLSVAVAQQQQQQQKQQVSPTVLKRKLEKKKRKELLQKQRKEEEEKEQQQQQQQQQQSQSSSSSSEDQEQQVQEEDKSYYPFDGLVQFVLGHAFEEVCLPKLTKEDEEEPVGVSGLHESSSDDDNSNNTPTTPPLSLEQLTISEDMSPLEFFTQSIPTPKYTGTFNPFSHQILRSNTAIFDSPVRKHSRFGFAQF</sequence>
<dbReference type="PANTHER" id="PTHR12603">
    <property type="entry name" value="CCR4-NOT TRANSCRIPTION COMPLEX RELATED"/>
    <property type="match status" value="1"/>
</dbReference>
<dbReference type="Gene3D" id="3.30.70.330">
    <property type="match status" value="1"/>
</dbReference>
<feature type="domain" description="RRM" evidence="13">
    <location>
        <begin position="922"/>
        <end position="1013"/>
    </location>
</feature>
<dbReference type="InterPro" id="IPR003954">
    <property type="entry name" value="RRM_euk-type"/>
</dbReference>
<evidence type="ECO:0000256" key="7">
    <source>
        <dbReference type="ARBA" id="ARBA00023054"/>
    </source>
</evidence>
<dbReference type="EMBL" id="KV921883">
    <property type="protein sequence ID" value="ORE08791.1"/>
    <property type="molecule type" value="Genomic_DNA"/>
</dbReference>
<feature type="domain" description="C3H1-type" evidence="14">
    <location>
        <begin position="1010"/>
        <end position="1037"/>
    </location>
</feature>
<dbReference type="InterPro" id="IPR000571">
    <property type="entry name" value="Znf_CCCH"/>
</dbReference>
<dbReference type="InterPro" id="IPR013083">
    <property type="entry name" value="Znf_RING/FYVE/PHD"/>
</dbReference>
<feature type="region of interest" description="Disordered" evidence="11">
    <location>
        <begin position="1051"/>
        <end position="1226"/>
    </location>
</feature>
<reference evidence="15" key="1">
    <citation type="journal article" date="2016" name="Proc. Natl. Acad. Sci. U.S.A.">
        <title>Lipid metabolic changes in an early divergent fungus govern the establishment of a mutualistic symbiosis with endobacteria.</title>
        <authorList>
            <person name="Lastovetsky O.A."/>
            <person name="Gaspar M.L."/>
            <person name="Mondo S.J."/>
            <person name="LaButti K.M."/>
            <person name="Sandor L."/>
            <person name="Grigoriev I.V."/>
            <person name="Henry S.A."/>
            <person name="Pawlowska T.E."/>
        </authorList>
    </citation>
    <scope>NUCLEOTIDE SEQUENCE [LARGE SCALE GENOMIC DNA]</scope>
    <source>
        <strain evidence="15">ATCC 52814</strain>
    </source>
</reference>
<evidence type="ECO:0000256" key="9">
    <source>
        <dbReference type="PROSITE-ProRule" id="PRU00176"/>
    </source>
</evidence>
<dbReference type="GO" id="GO:0004842">
    <property type="term" value="F:ubiquitin-protein transferase activity"/>
    <property type="evidence" value="ECO:0007669"/>
    <property type="project" value="InterPro"/>
</dbReference>
<evidence type="ECO:0000259" key="13">
    <source>
        <dbReference type="PROSITE" id="PS50102"/>
    </source>
</evidence>
<feature type="region of interest" description="Disordered" evidence="11">
    <location>
        <begin position="188"/>
        <end position="207"/>
    </location>
</feature>
<feature type="domain" description="RING-type" evidence="12">
    <location>
        <begin position="827"/>
        <end position="870"/>
    </location>
</feature>
<dbReference type="GO" id="GO:0015031">
    <property type="term" value="P:protein transport"/>
    <property type="evidence" value="ECO:0007669"/>
    <property type="project" value="InterPro"/>
</dbReference>
<dbReference type="PROSITE" id="PS50102">
    <property type="entry name" value="RRM"/>
    <property type="match status" value="1"/>
</dbReference>
<dbReference type="InterPro" id="IPR005061">
    <property type="entry name" value="Ist1"/>
</dbReference>
<gene>
    <name evidence="15" type="ORF">BCV72DRAFT_202811</name>
</gene>
<evidence type="ECO:0000259" key="12">
    <source>
        <dbReference type="PROSITE" id="PS50089"/>
    </source>
</evidence>
<comment type="subcellular location">
    <subcellularLocation>
        <location evidence="1">Nucleus</location>
    </subcellularLocation>
</comment>
<feature type="compositionally biased region" description="Low complexity" evidence="11">
    <location>
        <begin position="1200"/>
        <end position="1216"/>
    </location>
</feature>
<feature type="region of interest" description="Disordered" evidence="11">
    <location>
        <begin position="1256"/>
        <end position="1287"/>
    </location>
</feature>
<dbReference type="InterPro" id="IPR039515">
    <property type="entry name" value="NOT4_mRING-HC-C4C4"/>
</dbReference>
<comment type="similarity">
    <text evidence="2">Belongs to the IST1 family.</text>
</comment>
<evidence type="ECO:0000256" key="1">
    <source>
        <dbReference type="ARBA" id="ARBA00004123"/>
    </source>
</evidence>
<name>A0A1X0RA36_RHIZD</name>
<evidence type="ECO:0000256" key="4">
    <source>
        <dbReference type="ARBA" id="ARBA00022771"/>
    </source>
</evidence>
<evidence type="ECO:0000256" key="5">
    <source>
        <dbReference type="ARBA" id="ARBA00022833"/>
    </source>
</evidence>
<dbReference type="GO" id="GO:0008270">
    <property type="term" value="F:zinc ion binding"/>
    <property type="evidence" value="ECO:0007669"/>
    <property type="project" value="UniProtKB-KW"/>
</dbReference>
<dbReference type="InterPro" id="IPR042277">
    <property type="entry name" value="IST1-like"/>
</dbReference>